<dbReference type="AlphaFoldDB" id="A0A1R1DYX0"/>
<dbReference type="RefSeq" id="WP_076176911.1">
    <property type="nucleotide sequence ID" value="NZ_MRTP01000025.1"/>
</dbReference>
<evidence type="ECO:0000313" key="3">
    <source>
        <dbReference type="Proteomes" id="UP000187172"/>
    </source>
</evidence>
<accession>A0A1R1DYX0</accession>
<feature type="chain" id="PRO_5013113805" description="DUF4825 domain-containing protein" evidence="1">
    <location>
        <begin position="20"/>
        <end position="154"/>
    </location>
</feature>
<reference evidence="2 3" key="1">
    <citation type="submission" date="2016-11" db="EMBL/GenBank/DDBJ databases">
        <title>Paenibacillus species isolates.</title>
        <authorList>
            <person name="Beno S.M."/>
        </authorList>
    </citation>
    <scope>NUCLEOTIDE SEQUENCE [LARGE SCALE GENOMIC DNA]</scope>
    <source>
        <strain evidence="2 3">FSL R5-0378</strain>
    </source>
</reference>
<evidence type="ECO:0000256" key="1">
    <source>
        <dbReference type="SAM" id="SignalP"/>
    </source>
</evidence>
<dbReference type="EMBL" id="MRTP01000025">
    <property type="protein sequence ID" value="OMF44749.1"/>
    <property type="molecule type" value="Genomic_DNA"/>
</dbReference>
<protein>
    <recommendedName>
        <fullName evidence="4">DUF4825 domain-containing protein</fullName>
    </recommendedName>
</protein>
<evidence type="ECO:0008006" key="4">
    <source>
        <dbReference type="Google" id="ProtNLM"/>
    </source>
</evidence>
<comment type="caution">
    <text evidence="2">The sequence shown here is derived from an EMBL/GenBank/DDBJ whole genome shotgun (WGS) entry which is preliminary data.</text>
</comment>
<evidence type="ECO:0000313" key="2">
    <source>
        <dbReference type="EMBL" id="OMF44749.1"/>
    </source>
</evidence>
<dbReference type="PROSITE" id="PS51257">
    <property type="entry name" value="PROKAR_LIPOPROTEIN"/>
    <property type="match status" value="1"/>
</dbReference>
<dbReference type="STRING" id="297318.BK138_34480"/>
<organism evidence="2 3">
    <name type="scientific">Paenibacillus rhizosphaerae</name>
    <dbReference type="NCBI Taxonomy" id="297318"/>
    <lineage>
        <taxon>Bacteria</taxon>
        <taxon>Bacillati</taxon>
        <taxon>Bacillota</taxon>
        <taxon>Bacilli</taxon>
        <taxon>Bacillales</taxon>
        <taxon>Paenibacillaceae</taxon>
        <taxon>Paenibacillus</taxon>
    </lineage>
</organism>
<keyword evidence="1" id="KW-0732">Signal</keyword>
<keyword evidence="3" id="KW-1185">Reference proteome</keyword>
<proteinExistence type="predicted"/>
<gene>
    <name evidence="2" type="ORF">BK138_34480</name>
</gene>
<sequence>MKRFVTLLMVAVLVLVASACGGGGDQPEKINGMGPADIPLKYVNALIQRDDKTLTDLIAADTSYLLKPENPPQHPNYKVTTYDLIQWKFDDETYYYLMEYMNPARNNILDREDFKIIKTKEGWKKDDFGDTPDFDAIVSKLNKSKKVLKELNEK</sequence>
<name>A0A1R1DYX0_9BACL</name>
<feature type="signal peptide" evidence="1">
    <location>
        <begin position="1"/>
        <end position="19"/>
    </location>
</feature>
<dbReference type="Proteomes" id="UP000187172">
    <property type="component" value="Unassembled WGS sequence"/>
</dbReference>